<comment type="caution">
    <text evidence="2">The sequence shown here is derived from an EMBL/GenBank/DDBJ whole genome shotgun (WGS) entry which is preliminary data.</text>
</comment>
<dbReference type="RefSeq" id="WP_144260193.1">
    <property type="nucleotide sequence ID" value="NZ_QMDX01000001.1"/>
</dbReference>
<organism evidence="2 3">
    <name type="scientific">Haloglomus irregulare</name>
    <dbReference type="NCBI Taxonomy" id="2234134"/>
    <lineage>
        <taxon>Archaea</taxon>
        <taxon>Methanobacteriati</taxon>
        <taxon>Methanobacteriota</taxon>
        <taxon>Stenosarchaea group</taxon>
        <taxon>Halobacteria</taxon>
        <taxon>Halobacteriales</taxon>
        <taxon>Natronomonadaceae</taxon>
        <taxon>Haloglomus</taxon>
    </lineage>
</organism>
<dbReference type="Pfam" id="PF11376">
    <property type="entry name" value="DUF3179"/>
    <property type="match status" value="1"/>
</dbReference>
<evidence type="ECO:0000256" key="1">
    <source>
        <dbReference type="SAM" id="MobiDB-lite"/>
    </source>
</evidence>
<dbReference type="InParanoid" id="A0A554NE92"/>
<protein>
    <recommendedName>
        <fullName evidence="4">DUF3179 domain-containing protein</fullName>
    </recommendedName>
</protein>
<dbReference type="OrthoDB" id="2731at2157"/>
<dbReference type="Proteomes" id="UP000319894">
    <property type="component" value="Unassembled WGS sequence"/>
</dbReference>
<evidence type="ECO:0000313" key="2">
    <source>
        <dbReference type="EMBL" id="TSD15717.1"/>
    </source>
</evidence>
<feature type="region of interest" description="Disordered" evidence="1">
    <location>
        <begin position="24"/>
        <end position="53"/>
    </location>
</feature>
<keyword evidence="3" id="KW-1185">Reference proteome</keyword>
<dbReference type="AlphaFoldDB" id="A0A554NE92"/>
<name>A0A554NE92_9EURY</name>
<evidence type="ECO:0000313" key="3">
    <source>
        <dbReference type="Proteomes" id="UP000319894"/>
    </source>
</evidence>
<dbReference type="PROSITE" id="PS51257">
    <property type="entry name" value="PROKAR_LIPOPROTEIN"/>
    <property type="match status" value="1"/>
</dbReference>
<feature type="region of interest" description="Disordered" evidence="1">
    <location>
        <begin position="233"/>
        <end position="254"/>
    </location>
</feature>
<evidence type="ECO:0008006" key="4">
    <source>
        <dbReference type="Google" id="ProtNLM"/>
    </source>
</evidence>
<gene>
    <name evidence="2" type="ORF">DP107_00600</name>
</gene>
<dbReference type="InterPro" id="IPR021516">
    <property type="entry name" value="DUF3179"/>
</dbReference>
<proteinExistence type="predicted"/>
<accession>A0A554NE92</accession>
<reference evidence="2 3" key="1">
    <citation type="submission" date="2018-06" db="EMBL/GenBank/DDBJ databases">
        <title>Natronomonas sp. F16-60 a new haloarchaeon isolated from a solar saltern of Isla Cristina, Huelva, Spain.</title>
        <authorList>
            <person name="Duran-Viseras A."/>
            <person name="Sanchez-Porro C."/>
            <person name="Ventosa A."/>
        </authorList>
    </citation>
    <scope>NUCLEOTIDE SEQUENCE [LARGE SCALE GENOMIC DNA]</scope>
    <source>
        <strain evidence="2 3">F16-60</strain>
    </source>
</reference>
<dbReference type="EMBL" id="QMDX01000001">
    <property type="protein sequence ID" value="TSD15717.1"/>
    <property type="molecule type" value="Genomic_DNA"/>
</dbReference>
<sequence length="397" mass="42040">MQLRRRSLLAACCGGVAALAGCGERGDAGAPGDEGSETTTPTATPERRSVNGVDVPVPRSELQRGAARDAIAAIVDPVFGEDWSGISMEVNMNVGSYTSRPRLSADDRVIGVTRAGEARAYPLKLLVRHEVVNDSFPTAEGGDGPLLVTYCPLCGSALTAVRRVDGRETTFGVSGLLFRNDLVMYDAATDSFWSQVAATAIRGPRTGETLELVPSTLTTLGEWRETHPETVVLRPPPDSGTVGDAGPSNYDRYPYGTYRTDERIGLGGEYEGALHPKTTVIGVTDGGEAVAYPLSLVQEAGVVNDRVGDLPVVVAATGEGTLVAYVRRVDGEATPFERADESHLRAAGSRWRVADGQAVDGPHEGVTLPRANEVSPLFFFAWKEFNPDTAVHGTAGD</sequence>